<dbReference type="InterPro" id="IPR010516">
    <property type="entry name" value="SAP18"/>
</dbReference>
<evidence type="ECO:0000313" key="4">
    <source>
        <dbReference type="Proteomes" id="UP000001357"/>
    </source>
</evidence>
<keyword evidence="4" id="KW-1185">Reference proteome</keyword>
<dbReference type="GO" id="GO:0045892">
    <property type="term" value="P:negative regulation of DNA-templated transcription"/>
    <property type="evidence" value="ECO:0000318"/>
    <property type="project" value="GO_Central"/>
</dbReference>
<reference evidence="3 4" key="1">
    <citation type="journal article" date="2008" name="Nature">
        <title>The genome of the choanoflagellate Monosiga brevicollis and the origin of metazoans.</title>
        <authorList>
            <consortium name="JGI Sequencing"/>
            <person name="King N."/>
            <person name="Westbrook M.J."/>
            <person name="Young S.L."/>
            <person name="Kuo A."/>
            <person name="Abedin M."/>
            <person name="Chapman J."/>
            <person name="Fairclough S."/>
            <person name="Hellsten U."/>
            <person name="Isogai Y."/>
            <person name="Letunic I."/>
            <person name="Marr M."/>
            <person name="Pincus D."/>
            <person name="Putnam N."/>
            <person name="Rokas A."/>
            <person name="Wright K.J."/>
            <person name="Zuzow R."/>
            <person name="Dirks W."/>
            <person name="Good M."/>
            <person name="Goodstein D."/>
            <person name="Lemons D."/>
            <person name="Li W."/>
            <person name="Lyons J.B."/>
            <person name="Morris A."/>
            <person name="Nichols S."/>
            <person name="Richter D.J."/>
            <person name="Salamov A."/>
            <person name="Bork P."/>
            <person name="Lim W.A."/>
            <person name="Manning G."/>
            <person name="Miller W.T."/>
            <person name="McGinnis W."/>
            <person name="Shapiro H."/>
            <person name="Tjian R."/>
            <person name="Grigoriev I.V."/>
            <person name="Rokhsar D."/>
        </authorList>
    </citation>
    <scope>NUCLEOTIDE SEQUENCE [LARGE SCALE GENOMIC DNA]</scope>
    <source>
        <strain evidence="4">MX1 / ATCC 50154</strain>
    </source>
</reference>
<feature type="region of interest" description="Disordered" evidence="2">
    <location>
        <begin position="39"/>
        <end position="96"/>
    </location>
</feature>
<sequence length="200" mass="22092">MGMTRNSHTNGSPKTDKEWACFSNPDVPRKVRVKVATVIMVSPQRDQVEADADARKSLDKMEEDEDGRSGGRGADDEDKPSTTLADTAKEPAAPAIDREKTCPLLLRLFCREGGHNHTNDYRGENTPPGELDIYTWMDATLKELSDLIKECNTSARRKGARLAFSSVFKDTRGNPTLRHLGEITNGEETDAGSRSLSDVR</sequence>
<dbReference type="InterPro" id="IPR042534">
    <property type="entry name" value="SAP18_sf"/>
</dbReference>
<dbReference type="RefSeq" id="XP_001744528.1">
    <property type="nucleotide sequence ID" value="XM_001744476.1"/>
</dbReference>
<dbReference type="KEGG" id="mbr:MONBRDRAFT_36553"/>
<feature type="region of interest" description="Disordered" evidence="2">
    <location>
        <begin position="178"/>
        <end position="200"/>
    </location>
</feature>
<feature type="non-terminal residue" evidence="3">
    <location>
        <position position="200"/>
    </location>
</feature>
<organism evidence="3 4">
    <name type="scientific">Monosiga brevicollis</name>
    <name type="common">Choanoflagellate</name>
    <dbReference type="NCBI Taxonomy" id="81824"/>
    <lineage>
        <taxon>Eukaryota</taxon>
        <taxon>Choanoflagellata</taxon>
        <taxon>Craspedida</taxon>
        <taxon>Salpingoecidae</taxon>
        <taxon>Monosiga</taxon>
    </lineage>
</organism>
<protein>
    <recommendedName>
        <fullName evidence="5">Histone deacetylase complex subunit SAP18</fullName>
    </recommendedName>
</protein>
<comment type="similarity">
    <text evidence="1">Belongs to the SAP18 family.</text>
</comment>
<dbReference type="GO" id="GO:0005634">
    <property type="term" value="C:nucleus"/>
    <property type="evidence" value="ECO:0000318"/>
    <property type="project" value="GO_Central"/>
</dbReference>
<dbReference type="InParanoid" id="A9UW01"/>
<dbReference type="FunCoup" id="A9UW01">
    <property type="interactions" value="1599"/>
</dbReference>
<dbReference type="GeneID" id="5889759"/>
<dbReference type="STRING" id="81824.A9UW01"/>
<dbReference type="AlphaFoldDB" id="A9UW01"/>
<dbReference type="eggNOG" id="KOG3391">
    <property type="taxonomic scope" value="Eukaryota"/>
</dbReference>
<proteinExistence type="inferred from homology"/>
<accession>A9UW01</accession>
<gene>
    <name evidence="3" type="ORF">MONBRDRAFT_36553</name>
</gene>
<dbReference type="Proteomes" id="UP000001357">
    <property type="component" value="Unassembled WGS sequence"/>
</dbReference>
<dbReference type="Pfam" id="PF06487">
    <property type="entry name" value="SAP18"/>
    <property type="match status" value="1"/>
</dbReference>
<name>A9UW01_MONBE</name>
<dbReference type="EMBL" id="CH991547">
    <property type="protein sequence ID" value="EDQ90477.1"/>
    <property type="molecule type" value="Genomic_DNA"/>
</dbReference>
<evidence type="ECO:0000313" key="3">
    <source>
        <dbReference type="EMBL" id="EDQ90477.1"/>
    </source>
</evidence>
<feature type="region of interest" description="Disordered" evidence="2">
    <location>
        <begin position="1"/>
        <end position="26"/>
    </location>
</feature>
<dbReference type="Gene3D" id="3.10.20.550">
    <property type="entry name" value="ASAP complex, SAP18 subunit"/>
    <property type="match status" value="1"/>
</dbReference>
<evidence type="ECO:0000256" key="1">
    <source>
        <dbReference type="ARBA" id="ARBA00009143"/>
    </source>
</evidence>
<evidence type="ECO:0008006" key="5">
    <source>
        <dbReference type="Google" id="ProtNLM"/>
    </source>
</evidence>
<dbReference type="PANTHER" id="PTHR13082">
    <property type="entry name" value="SAP18"/>
    <property type="match status" value="1"/>
</dbReference>
<dbReference type="PANTHER" id="PTHR13082:SF0">
    <property type="entry name" value="HISTONE DEACETYLASE COMPLEX SUBUNIT SAP18"/>
    <property type="match status" value="1"/>
</dbReference>
<evidence type="ECO:0000256" key="2">
    <source>
        <dbReference type="SAM" id="MobiDB-lite"/>
    </source>
</evidence>
<dbReference type="GO" id="GO:0003714">
    <property type="term" value="F:transcription corepressor activity"/>
    <property type="evidence" value="ECO:0000318"/>
    <property type="project" value="GO_Central"/>
</dbReference>
<feature type="compositionally biased region" description="Basic and acidic residues" evidence="2">
    <location>
        <begin position="46"/>
        <end position="60"/>
    </location>
</feature>
<feature type="compositionally biased region" description="Polar residues" evidence="2">
    <location>
        <begin position="1"/>
        <end position="13"/>
    </location>
</feature>